<comment type="similarity">
    <text evidence="1 9">Belongs to the GHMP kinase family. IspE subfamily.</text>
</comment>
<dbReference type="GO" id="GO:0016114">
    <property type="term" value="P:terpenoid biosynthetic process"/>
    <property type="evidence" value="ECO:0007669"/>
    <property type="project" value="UniProtKB-UniRule"/>
</dbReference>
<dbReference type="InterPro" id="IPR006204">
    <property type="entry name" value="GHMP_kinase_N_dom"/>
</dbReference>
<dbReference type="AlphaFoldDB" id="A0AA46H0U6"/>
<keyword evidence="7 9" id="KW-0067">ATP-binding</keyword>
<dbReference type="GO" id="GO:0005524">
    <property type="term" value="F:ATP binding"/>
    <property type="evidence" value="ECO:0007669"/>
    <property type="project" value="UniProtKB-UniRule"/>
</dbReference>
<dbReference type="Proteomes" id="UP000254118">
    <property type="component" value="Unassembled WGS sequence"/>
</dbReference>
<evidence type="ECO:0000256" key="9">
    <source>
        <dbReference type="HAMAP-Rule" id="MF_00061"/>
    </source>
</evidence>
<comment type="catalytic activity">
    <reaction evidence="9">
        <text>4-CDP-2-C-methyl-D-erythritol + ATP = 4-CDP-2-C-methyl-D-erythritol 2-phosphate + ADP + H(+)</text>
        <dbReference type="Rhea" id="RHEA:18437"/>
        <dbReference type="ChEBI" id="CHEBI:15378"/>
        <dbReference type="ChEBI" id="CHEBI:30616"/>
        <dbReference type="ChEBI" id="CHEBI:57823"/>
        <dbReference type="ChEBI" id="CHEBI:57919"/>
        <dbReference type="ChEBI" id="CHEBI:456216"/>
        <dbReference type="EC" id="2.7.1.148"/>
    </reaction>
</comment>
<organism evidence="12 13">
    <name type="scientific">Dermatophilus congolensis</name>
    <dbReference type="NCBI Taxonomy" id="1863"/>
    <lineage>
        <taxon>Bacteria</taxon>
        <taxon>Bacillati</taxon>
        <taxon>Actinomycetota</taxon>
        <taxon>Actinomycetes</taxon>
        <taxon>Micrococcales</taxon>
        <taxon>Dermatophilaceae</taxon>
        <taxon>Dermatophilus</taxon>
    </lineage>
</organism>
<dbReference type="NCBIfam" id="NF002870">
    <property type="entry name" value="PRK03188.1"/>
    <property type="match status" value="1"/>
</dbReference>
<dbReference type="EC" id="2.7.1.148" evidence="2 9"/>
<dbReference type="PIRSF" id="PIRSF010376">
    <property type="entry name" value="IspE"/>
    <property type="match status" value="1"/>
</dbReference>
<evidence type="ECO:0000313" key="13">
    <source>
        <dbReference type="Proteomes" id="UP000254118"/>
    </source>
</evidence>
<dbReference type="InterPro" id="IPR036554">
    <property type="entry name" value="GHMP_kinase_C_sf"/>
</dbReference>
<evidence type="ECO:0000256" key="4">
    <source>
        <dbReference type="ARBA" id="ARBA00022679"/>
    </source>
</evidence>
<evidence type="ECO:0000259" key="10">
    <source>
        <dbReference type="Pfam" id="PF00288"/>
    </source>
</evidence>
<dbReference type="SUPFAM" id="SSF55060">
    <property type="entry name" value="GHMP Kinase, C-terminal domain"/>
    <property type="match status" value="1"/>
</dbReference>
<protein>
    <recommendedName>
        <fullName evidence="3 9">4-diphosphocytidyl-2-C-methyl-D-erythritol kinase</fullName>
        <shortName evidence="9">CMK</shortName>
        <ecNumber evidence="2 9">2.7.1.148</ecNumber>
    </recommendedName>
    <alternativeName>
        <fullName evidence="8 9">4-(cytidine-5'-diphospho)-2-C-methyl-D-erythritol kinase</fullName>
    </alternativeName>
</protein>
<feature type="active site" evidence="9">
    <location>
        <position position="17"/>
    </location>
</feature>
<comment type="pathway">
    <text evidence="9">Isoprenoid biosynthesis; isopentenyl diphosphate biosynthesis via DXP pathway; isopentenyl diphosphate from 1-deoxy-D-xylulose 5-phosphate: step 3/6.</text>
</comment>
<evidence type="ECO:0000259" key="11">
    <source>
        <dbReference type="Pfam" id="PF08544"/>
    </source>
</evidence>
<dbReference type="InterPro" id="IPR004424">
    <property type="entry name" value="IspE"/>
</dbReference>
<comment type="function">
    <text evidence="9">Catalyzes the phosphorylation of the position 2 hydroxy group of 4-diphosphocytidyl-2C-methyl-D-erythritol.</text>
</comment>
<dbReference type="Gene3D" id="3.30.230.10">
    <property type="match status" value="1"/>
</dbReference>
<reference evidence="12 13" key="1">
    <citation type="submission" date="2018-06" db="EMBL/GenBank/DDBJ databases">
        <authorList>
            <consortium name="Pathogen Informatics"/>
            <person name="Doyle S."/>
        </authorList>
    </citation>
    <scope>NUCLEOTIDE SEQUENCE [LARGE SCALE GENOMIC DNA]</scope>
    <source>
        <strain evidence="12 13">NCTC7915</strain>
    </source>
</reference>
<evidence type="ECO:0000256" key="2">
    <source>
        <dbReference type="ARBA" id="ARBA00012052"/>
    </source>
</evidence>
<dbReference type="SUPFAM" id="SSF54211">
    <property type="entry name" value="Ribosomal protein S5 domain 2-like"/>
    <property type="match status" value="1"/>
</dbReference>
<accession>A0AA46H0U6</accession>
<comment type="caution">
    <text evidence="12">The sequence shown here is derived from an EMBL/GenBank/DDBJ whole genome shotgun (WGS) entry which is preliminary data.</text>
</comment>
<evidence type="ECO:0000256" key="5">
    <source>
        <dbReference type="ARBA" id="ARBA00022741"/>
    </source>
</evidence>
<feature type="domain" description="GHMP kinase C-terminal" evidence="11">
    <location>
        <begin position="211"/>
        <end position="286"/>
    </location>
</feature>
<sequence>MQPNPTPTSVTVRVPAKINLELIVGPRRDDGYHDLSTTFHAVGVFDEVTLIDADEWSVEVRGPYAQLVGEPADNLALRAAQRVAEYAEVEAACRIVIDKRIPVAAGMAGGSADAAAALIGANALWCCGLEDEALHILAAELGSDVNFALVGGTAIGSGRGENVVPVLSEGSYEWVFVVSQEGLSTPSVFGELDRIRGDRQIPAPAPSEALAAALRAGDADALAAAVHNDMEEAALSLRPDLAGVIDAGRQAGALVGFVSGSGPTVVFLARDLGHARELTHALTSAGVGAEVLRASGPVHGAHLIAGE</sequence>
<dbReference type="HAMAP" id="MF_00061">
    <property type="entry name" value="IspE"/>
    <property type="match status" value="1"/>
</dbReference>
<dbReference type="InterPro" id="IPR014721">
    <property type="entry name" value="Ribsml_uS5_D2-typ_fold_subgr"/>
</dbReference>
<dbReference type="PANTHER" id="PTHR43527">
    <property type="entry name" value="4-DIPHOSPHOCYTIDYL-2-C-METHYL-D-ERYTHRITOL KINASE, CHLOROPLASTIC"/>
    <property type="match status" value="1"/>
</dbReference>
<proteinExistence type="inferred from homology"/>
<evidence type="ECO:0000256" key="1">
    <source>
        <dbReference type="ARBA" id="ARBA00009684"/>
    </source>
</evidence>
<evidence type="ECO:0000256" key="3">
    <source>
        <dbReference type="ARBA" id="ARBA00017473"/>
    </source>
</evidence>
<evidence type="ECO:0000313" key="12">
    <source>
        <dbReference type="EMBL" id="STD11319.1"/>
    </source>
</evidence>
<dbReference type="RefSeq" id="WP_115031076.1">
    <property type="nucleotide sequence ID" value="NZ_UFYA01000001.1"/>
</dbReference>
<dbReference type="PANTHER" id="PTHR43527:SF2">
    <property type="entry name" value="4-DIPHOSPHOCYTIDYL-2-C-METHYL-D-ERYTHRITOL KINASE, CHLOROPLASTIC"/>
    <property type="match status" value="1"/>
</dbReference>
<evidence type="ECO:0000256" key="7">
    <source>
        <dbReference type="ARBA" id="ARBA00022840"/>
    </source>
</evidence>
<dbReference type="Pfam" id="PF08544">
    <property type="entry name" value="GHMP_kinases_C"/>
    <property type="match status" value="1"/>
</dbReference>
<feature type="domain" description="GHMP kinase N-terminal" evidence="10">
    <location>
        <begin position="74"/>
        <end position="152"/>
    </location>
</feature>
<name>A0AA46H0U6_9MICO</name>
<feature type="active site" evidence="9">
    <location>
        <position position="144"/>
    </location>
</feature>
<dbReference type="InterPro" id="IPR020568">
    <property type="entry name" value="Ribosomal_Su5_D2-typ_SF"/>
</dbReference>
<keyword evidence="6 9" id="KW-0418">Kinase</keyword>
<dbReference type="GO" id="GO:0050515">
    <property type="term" value="F:4-(cytidine 5'-diphospho)-2-C-methyl-D-erythritol kinase activity"/>
    <property type="evidence" value="ECO:0007669"/>
    <property type="project" value="UniProtKB-UniRule"/>
</dbReference>
<keyword evidence="4 9" id="KW-0808">Transferase</keyword>
<dbReference type="GO" id="GO:0019288">
    <property type="term" value="P:isopentenyl diphosphate biosynthetic process, methylerythritol 4-phosphate pathway"/>
    <property type="evidence" value="ECO:0007669"/>
    <property type="project" value="UniProtKB-UniRule"/>
</dbReference>
<evidence type="ECO:0000256" key="6">
    <source>
        <dbReference type="ARBA" id="ARBA00022777"/>
    </source>
</evidence>
<dbReference type="NCBIfam" id="TIGR00154">
    <property type="entry name" value="ispE"/>
    <property type="match status" value="1"/>
</dbReference>
<dbReference type="Pfam" id="PF00288">
    <property type="entry name" value="GHMP_kinases_N"/>
    <property type="match status" value="1"/>
</dbReference>
<dbReference type="Gene3D" id="3.30.70.890">
    <property type="entry name" value="GHMP kinase, C-terminal domain"/>
    <property type="match status" value="1"/>
</dbReference>
<gene>
    <name evidence="9 12" type="primary">ispE</name>
    <name evidence="12" type="ORF">NCTC7915_01562</name>
</gene>
<feature type="binding site" evidence="9">
    <location>
        <begin position="102"/>
        <end position="112"/>
    </location>
    <ligand>
        <name>ATP</name>
        <dbReference type="ChEBI" id="CHEBI:30616"/>
    </ligand>
</feature>
<keyword evidence="5 9" id="KW-0547">Nucleotide-binding</keyword>
<keyword evidence="9" id="KW-0414">Isoprene biosynthesis</keyword>
<dbReference type="InterPro" id="IPR013750">
    <property type="entry name" value="GHMP_kinase_C_dom"/>
</dbReference>
<dbReference type="EMBL" id="UFYA01000001">
    <property type="protein sequence ID" value="STD11319.1"/>
    <property type="molecule type" value="Genomic_DNA"/>
</dbReference>
<evidence type="ECO:0000256" key="8">
    <source>
        <dbReference type="ARBA" id="ARBA00032554"/>
    </source>
</evidence>